<gene>
    <name evidence="2" type="ORF">THAPS_10925</name>
</gene>
<dbReference type="PaxDb" id="35128-Thaps10925"/>
<dbReference type="EMBL" id="CP001159">
    <property type="protein sequence ID" value="ACI64150.1"/>
    <property type="molecule type" value="Genomic_DNA"/>
</dbReference>
<dbReference type="HOGENOM" id="CLU_571773_0_0_1"/>
<feature type="compositionally biased region" description="Polar residues" evidence="1">
    <location>
        <begin position="1"/>
        <end position="13"/>
    </location>
</feature>
<keyword evidence="3" id="KW-1185">Reference proteome</keyword>
<feature type="compositionally biased region" description="Basic residues" evidence="1">
    <location>
        <begin position="67"/>
        <end position="76"/>
    </location>
</feature>
<proteinExistence type="predicted"/>
<accession>B5YLW8</accession>
<feature type="region of interest" description="Disordered" evidence="1">
    <location>
        <begin position="458"/>
        <end position="478"/>
    </location>
</feature>
<evidence type="ECO:0000313" key="2">
    <source>
        <dbReference type="EMBL" id="ACI64150.1"/>
    </source>
</evidence>
<dbReference type="RefSeq" id="XP_002295433.1">
    <property type="nucleotide sequence ID" value="XM_002295397.1"/>
</dbReference>
<feature type="region of interest" description="Disordered" evidence="1">
    <location>
        <begin position="59"/>
        <end position="117"/>
    </location>
</feature>
<feature type="compositionally biased region" description="Acidic residues" evidence="1">
    <location>
        <begin position="87"/>
        <end position="107"/>
    </location>
</feature>
<dbReference type="SUPFAM" id="SSF52540">
    <property type="entry name" value="P-loop containing nucleoside triphosphate hydrolases"/>
    <property type="match status" value="1"/>
</dbReference>
<protein>
    <recommendedName>
        <fullName evidence="4">Sulfotransferase domain-containing protein</fullName>
    </recommendedName>
</protein>
<dbReference type="Proteomes" id="UP000001449">
    <property type="component" value="Chromosome 18"/>
</dbReference>
<evidence type="ECO:0000256" key="1">
    <source>
        <dbReference type="SAM" id="MobiDB-lite"/>
    </source>
</evidence>
<organism evidence="2 3">
    <name type="scientific">Thalassiosira pseudonana</name>
    <name type="common">Marine diatom</name>
    <name type="synonym">Cyclotella nana</name>
    <dbReference type="NCBI Taxonomy" id="35128"/>
    <lineage>
        <taxon>Eukaryota</taxon>
        <taxon>Sar</taxon>
        <taxon>Stramenopiles</taxon>
        <taxon>Ochrophyta</taxon>
        <taxon>Bacillariophyta</taxon>
        <taxon>Coscinodiscophyceae</taxon>
        <taxon>Thalassiosirophycidae</taxon>
        <taxon>Thalassiosirales</taxon>
        <taxon>Thalassiosiraceae</taxon>
        <taxon>Thalassiosira</taxon>
    </lineage>
</organism>
<name>B5YLW8_THAPS</name>
<dbReference type="InParanoid" id="B5YLW8"/>
<evidence type="ECO:0008006" key="4">
    <source>
        <dbReference type="Google" id="ProtNLM"/>
    </source>
</evidence>
<dbReference type="GeneID" id="7442994"/>
<reference evidence="2 3" key="1">
    <citation type="journal article" date="2004" name="Science">
        <title>The genome of the diatom Thalassiosira pseudonana: ecology, evolution, and metabolism.</title>
        <authorList>
            <person name="Armbrust E.V."/>
            <person name="Berges J.A."/>
            <person name="Bowler C."/>
            <person name="Green B.R."/>
            <person name="Martinez D."/>
            <person name="Putnam N.H."/>
            <person name="Zhou S."/>
            <person name="Allen A.E."/>
            <person name="Apt K.E."/>
            <person name="Bechner M."/>
            <person name="Brzezinski M.A."/>
            <person name="Chaal B.K."/>
            <person name="Chiovitti A."/>
            <person name="Davis A.K."/>
            <person name="Demarest M.S."/>
            <person name="Detter J.C."/>
            <person name="Glavina T."/>
            <person name="Goodstein D."/>
            <person name="Hadi M.Z."/>
            <person name="Hellsten U."/>
            <person name="Hildebrand M."/>
            <person name="Jenkins B.D."/>
            <person name="Jurka J."/>
            <person name="Kapitonov V.V."/>
            <person name="Kroger N."/>
            <person name="Lau W.W."/>
            <person name="Lane T.W."/>
            <person name="Larimer F.W."/>
            <person name="Lippmeier J.C."/>
            <person name="Lucas S."/>
            <person name="Medina M."/>
            <person name="Montsant A."/>
            <person name="Obornik M."/>
            <person name="Parker M.S."/>
            <person name="Palenik B."/>
            <person name="Pazour G.J."/>
            <person name="Richardson P.M."/>
            <person name="Rynearson T.A."/>
            <person name="Saito M.A."/>
            <person name="Schwartz D.C."/>
            <person name="Thamatrakoln K."/>
            <person name="Valentin K."/>
            <person name="Vardi A."/>
            <person name="Wilkerson F.P."/>
            <person name="Rokhsar D.S."/>
        </authorList>
    </citation>
    <scope>NUCLEOTIDE SEQUENCE [LARGE SCALE GENOMIC DNA]</scope>
    <source>
        <strain evidence="2 3">CCMP1335</strain>
    </source>
</reference>
<reference evidence="2 3" key="2">
    <citation type="journal article" date="2008" name="Nature">
        <title>The Phaeodactylum genome reveals the evolutionary history of diatom genomes.</title>
        <authorList>
            <person name="Bowler C."/>
            <person name="Allen A.E."/>
            <person name="Badger J.H."/>
            <person name="Grimwood J."/>
            <person name="Jabbari K."/>
            <person name="Kuo A."/>
            <person name="Maheswari U."/>
            <person name="Martens C."/>
            <person name="Maumus F."/>
            <person name="Otillar R.P."/>
            <person name="Rayko E."/>
            <person name="Salamov A."/>
            <person name="Vandepoele K."/>
            <person name="Beszteri B."/>
            <person name="Gruber A."/>
            <person name="Heijde M."/>
            <person name="Katinka M."/>
            <person name="Mock T."/>
            <person name="Valentin K."/>
            <person name="Verret F."/>
            <person name="Berges J.A."/>
            <person name="Brownlee C."/>
            <person name="Cadoret J.P."/>
            <person name="Chiovitti A."/>
            <person name="Choi C.J."/>
            <person name="Coesel S."/>
            <person name="De Martino A."/>
            <person name="Detter J.C."/>
            <person name="Durkin C."/>
            <person name="Falciatore A."/>
            <person name="Fournet J."/>
            <person name="Haruta M."/>
            <person name="Huysman M.J."/>
            <person name="Jenkins B.D."/>
            <person name="Jiroutova K."/>
            <person name="Jorgensen R.E."/>
            <person name="Joubert Y."/>
            <person name="Kaplan A."/>
            <person name="Kroger N."/>
            <person name="Kroth P.G."/>
            <person name="La Roche J."/>
            <person name="Lindquist E."/>
            <person name="Lommer M."/>
            <person name="Martin-Jezequel V."/>
            <person name="Lopez P.J."/>
            <person name="Lucas S."/>
            <person name="Mangogna M."/>
            <person name="McGinnis K."/>
            <person name="Medlin L.K."/>
            <person name="Montsant A."/>
            <person name="Oudot-Le Secq M.P."/>
            <person name="Napoli C."/>
            <person name="Obornik M."/>
            <person name="Parker M.S."/>
            <person name="Petit J.L."/>
            <person name="Porcel B.M."/>
            <person name="Poulsen N."/>
            <person name="Robison M."/>
            <person name="Rychlewski L."/>
            <person name="Rynearson T.A."/>
            <person name="Schmutz J."/>
            <person name="Shapiro H."/>
            <person name="Siaut M."/>
            <person name="Stanley M."/>
            <person name="Sussman M.R."/>
            <person name="Taylor A.R."/>
            <person name="Vardi A."/>
            <person name="von Dassow P."/>
            <person name="Vyverman W."/>
            <person name="Willis A."/>
            <person name="Wyrwicz L.S."/>
            <person name="Rokhsar D.S."/>
            <person name="Weissenbach J."/>
            <person name="Armbrust E.V."/>
            <person name="Green B.R."/>
            <person name="Van de Peer Y."/>
            <person name="Grigoriev I.V."/>
        </authorList>
    </citation>
    <scope>NUCLEOTIDE SEQUENCE [LARGE SCALE GENOMIC DNA]</scope>
    <source>
        <strain evidence="2 3">CCMP1335</strain>
    </source>
</reference>
<dbReference type="AlphaFoldDB" id="B5YLW8"/>
<evidence type="ECO:0000313" key="3">
    <source>
        <dbReference type="Proteomes" id="UP000001449"/>
    </source>
</evidence>
<feature type="region of interest" description="Disordered" evidence="1">
    <location>
        <begin position="1"/>
        <end position="25"/>
    </location>
</feature>
<dbReference type="KEGG" id="tps:THAPS_10925"/>
<feature type="compositionally biased region" description="Basic and acidic residues" evidence="1">
    <location>
        <begin position="458"/>
        <end position="471"/>
    </location>
</feature>
<sequence>MSERSTYVKSRSYTAEGGSRYSSSNNPLDYTVIIIHYHKTGSALSKSLLNLILEEGSDLGLVGTPRNQKRSRKIQRHEREQRPANESYEDQEPVDGDDSENDEDDDDIKSNAGTERLLHRENAELMKNILTAPKNPRFFPEYPKRQHDRITKCPELRLIPGMIFVQTAPDLFCSIDDLRDILIPSLTALRIKNNGTVRLDATRIEGHERQLRGTKILHLVRNPFDMALSNYFYHSQIPTPEGWVHNHNPCEDRYIRRSPLMLQRDRGWRPRFDRREKMKQRIVPQRIVPFSQLLYYNETTKNLALPALTNISPEQYDEVLSLCHSLFQSPMVDASLNITNTSSFYEHLIGLNSYDGLRLAITQQIVGSGGASSASGGDILRMGNNVVKLSQTIKLNEEDLSSNKMMWGELQLLTMDMLRWTTHPSDSVVEALDFVFGDSLSLERKQAAAMQYEETYTRKASNDTYEHREEAPDINVEE</sequence>
<dbReference type="InterPro" id="IPR027417">
    <property type="entry name" value="P-loop_NTPase"/>
</dbReference>
<dbReference type="Gene3D" id="3.40.50.300">
    <property type="entry name" value="P-loop containing nucleotide triphosphate hydrolases"/>
    <property type="match status" value="1"/>
</dbReference>